<dbReference type="EMBL" id="LAZR01000434">
    <property type="protein sequence ID" value="KKN69042.1"/>
    <property type="molecule type" value="Genomic_DNA"/>
</dbReference>
<gene>
    <name evidence="2" type="ORF">LCGC14_0445140</name>
</gene>
<accession>A0A0F9T2I2</accession>
<feature type="region of interest" description="Disordered" evidence="1">
    <location>
        <begin position="281"/>
        <end position="311"/>
    </location>
</feature>
<name>A0A0F9T2I2_9ZZZZ</name>
<feature type="compositionally biased region" description="Basic and acidic residues" evidence="1">
    <location>
        <begin position="77"/>
        <end position="97"/>
    </location>
</feature>
<reference evidence="2" key="1">
    <citation type="journal article" date="2015" name="Nature">
        <title>Complex archaea that bridge the gap between prokaryotes and eukaryotes.</title>
        <authorList>
            <person name="Spang A."/>
            <person name="Saw J.H."/>
            <person name="Jorgensen S.L."/>
            <person name="Zaremba-Niedzwiedzka K."/>
            <person name="Martijn J."/>
            <person name="Lind A.E."/>
            <person name="van Eijk R."/>
            <person name="Schleper C."/>
            <person name="Guy L."/>
            <person name="Ettema T.J."/>
        </authorList>
    </citation>
    <scope>NUCLEOTIDE SEQUENCE</scope>
</reference>
<protein>
    <submittedName>
        <fullName evidence="2">Uncharacterized protein</fullName>
    </submittedName>
</protein>
<feature type="region of interest" description="Disordered" evidence="1">
    <location>
        <begin position="1"/>
        <end position="108"/>
    </location>
</feature>
<evidence type="ECO:0000313" key="2">
    <source>
        <dbReference type="EMBL" id="KKN69042.1"/>
    </source>
</evidence>
<comment type="caution">
    <text evidence="2">The sequence shown here is derived from an EMBL/GenBank/DDBJ whole genome shotgun (WGS) entry which is preliminary data.</text>
</comment>
<evidence type="ECO:0000256" key="1">
    <source>
        <dbReference type="SAM" id="MobiDB-lite"/>
    </source>
</evidence>
<sequence>MSPENEEQPTNVATAEPTAGPESQPLETPQPQPAPGAEQEQPKPDEGEGASAAGAPEDEGEAKGDEAPDVKAQLAEALKDLPPELRLTPEEQERLRTEAGPPALDGANEMRGVRHLGRLKEVGETLEGAKGQAWGELNQAYTALDQEVQRQAQSFTGEDGQKLAPDVTALRGALLKYQTDYGTAAESYAKTWHSEQARAALEGHPVFGLLSKEEQAGWDATWSQRADEGLTRDAIGYLLSVALERGAPEATKLQAKAAAEQDVGLAGALAKIQEYVGQNGVKPRKGAEAGSGGGKTKQPRNEEEARNWHATGEWTGWQMREYLARARS</sequence>
<proteinExistence type="predicted"/>
<organism evidence="2">
    <name type="scientific">marine sediment metagenome</name>
    <dbReference type="NCBI Taxonomy" id="412755"/>
    <lineage>
        <taxon>unclassified sequences</taxon>
        <taxon>metagenomes</taxon>
        <taxon>ecological metagenomes</taxon>
    </lineage>
</organism>
<dbReference type="AlphaFoldDB" id="A0A0F9T2I2"/>